<gene>
    <name evidence="10" type="ORF">JL811_10100</name>
</gene>
<name>A0A8K0V8C4_9RHOB</name>
<evidence type="ECO:0000256" key="9">
    <source>
        <dbReference type="SAM" id="SignalP"/>
    </source>
</evidence>
<keyword evidence="8" id="KW-0175">Coiled coil</keyword>
<feature type="signal peptide" evidence="9">
    <location>
        <begin position="1"/>
        <end position="25"/>
    </location>
</feature>
<dbReference type="InterPro" id="IPR010130">
    <property type="entry name" value="T1SS_OMP_TolC"/>
</dbReference>
<sequence length="457" mass="48657">MRVLKRALTVTAVAVALFGGQMASAETLADALIAAYRNSDLLDQNRAVLRAADEDVAQAVSSLRPIIALRAGATHTNESGGGLNDGLAASLSLSAELTLLDFGRNAAAIRAAEAGVLATRQALVGVEQDVLLAAVSSYVNVRLTQDAVSLRQANMRLITQELRAARDRFEVGEITRTDVSIAEARLASARSALAEAEGDLAIARENYRLAVGNSPGQLAPMPRPPAIPASVDEARAIALRTHPSIRQLQQQVAVSEANVDRAKADMGPTLSASAAINDRAGSSDSQSFGLTLNQTLYSGGRNSSLYRQSMARRDSTRAQLHRQGAVISQAVGEAWSNLSVARASISASDEQIRAAQTAYEGVREEARLGSRTTLDVLNAEQELLNARTTRLSADALRDTGTYTLLSRMGLLTVEHLKLGIPTHDPEAYYRAVRNAPATSTQGKRLDRVMKSIGKTRN</sequence>
<evidence type="ECO:0000313" key="10">
    <source>
        <dbReference type="EMBL" id="MBL4917574.1"/>
    </source>
</evidence>
<dbReference type="EMBL" id="JAESVN010000003">
    <property type="protein sequence ID" value="MBL4917574.1"/>
    <property type="molecule type" value="Genomic_DNA"/>
</dbReference>
<evidence type="ECO:0000256" key="1">
    <source>
        <dbReference type="ARBA" id="ARBA00004442"/>
    </source>
</evidence>
<dbReference type="InterPro" id="IPR003423">
    <property type="entry name" value="OMP_efflux"/>
</dbReference>
<evidence type="ECO:0000256" key="2">
    <source>
        <dbReference type="ARBA" id="ARBA00007613"/>
    </source>
</evidence>
<dbReference type="GO" id="GO:0015288">
    <property type="term" value="F:porin activity"/>
    <property type="evidence" value="ECO:0007669"/>
    <property type="project" value="TreeGrafter"/>
</dbReference>
<evidence type="ECO:0000256" key="7">
    <source>
        <dbReference type="ARBA" id="ARBA00023237"/>
    </source>
</evidence>
<feature type="coiled-coil region" evidence="8">
    <location>
        <begin position="179"/>
        <end position="206"/>
    </location>
</feature>
<comment type="subcellular location">
    <subcellularLocation>
        <location evidence="1">Cell outer membrane</location>
    </subcellularLocation>
</comment>
<comment type="similarity">
    <text evidence="2">Belongs to the outer membrane factor (OMF) (TC 1.B.17) family.</text>
</comment>
<organism evidence="10 11">
    <name type="scientific">Szabonella alba</name>
    <dbReference type="NCBI Taxonomy" id="2804194"/>
    <lineage>
        <taxon>Bacteria</taxon>
        <taxon>Pseudomonadati</taxon>
        <taxon>Pseudomonadota</taxon>
        <taxon>Alphaproteobacteria</taxon>
        <taxon>Rhodobacterales</taxon>
        <taxon>Paracoccaceae</taxon>
        <taxon>Szabonella</taxon>
    </lineage>
</organism>
<dbReference type="Proteomes" id="UP000648908">
    <property type="component" value="Unassembled WGS sequence"/>
</dbReference>
<dbReference type="InterPro" id="IPR051906">
    <property type="entry name" value="TolC-like"/>
</dbReference>
<dbReference type="GO" id="GO:1990281">
    <property type="term" value="C:efflux pump complex"/>
    <property type="evidence" value="ECO:0007669"/>
    <property type="project" value="TreeGrafter"/>
</dbReference>
<evidence type="ECO:0000256" key="5">
    <source>
        <dbReference type="ARBA" id="ARBA00022692"/>
    </source>
</evidence>
<evidence type="ECO:0000256" key="4">
    <source>
        <dbReference type="ARBA" id="ARBA00022452"/>
    </source>
</evidence>
<dbReference type="AlphaFoldDB" id="A0A8K0V8C4"/>
<proteinExistence type="inferred from homology"/>
<keyword evidence="11" id="KW-1185">Reference proteome</keyword>
<protein>
    <submittedName>
        <fullName evidence="10">TolC family outer membrane protein</fullName>
    </submittedName>
</protein>
<dbReference type="PANTHER" id="PTHR30026:SF22">
    <property type="entry name" value="OUTER MEMBRANE EFFLUX PROTEIN"/>
    <property type="match status" value="1"/>
</dbReference>
<accession>A0A8K0V8C4</accession>
<reference evidence="10" key="1">
    <citation type="submission" date="2021-01" db="EMBL/GenBank/DDBJ databases">
        <title>Tabrizicola alba sp. nov. a motile alkaliphilic bacterium isolated from a soda lake.</title>
        <authorList>
            <person name="Szuroczki S."/>
            <person name="Abbaszade G."/>
            <person name="Schumann P."/>
            <person name="Toth E."/>
        </authorList>
    </citation>
    <scope>NUCLEOTIDE SEQUENCE</scope>
    <source>
        <strain evidence="10">DMG-N-6</strain>
    </source>
</reference>
<keyword evidence="6" id="KW-0472">Membrane</keyword>
<keyword evidence="3" id="KW-0813">Transport</keyword>
<dbReference type="PANTHER" id="PTHR30026">
    <property type="entry name" value="OUTER MEMBRANE PROTEIN TOLC"/>
    <property type="match status" value="1"/>
</dbReference>
<comment type="caution">
    <text evidence="10">The sequence shown here is derived from an EMBL/GenBank/DDBJ whole genome shotgun (WGS) entry which is preliminary data.</text>
</comment>
<dbReference type="Pfam" id="PF02321">
    <property type="entry name" value="OEP"/>
    <property type="match status" value="2"/>
</dbReference>
<keyword evidence="4" id="KW-1134">Transmembrane beta strand</keyword>
<dbReference type="GO" id="GO:0015562">
    <property type="term" value="F:efflux transmembrane transporter activity"/>
    <property type="evidence" value="ECO:0007669"/>
    <property type="project" value="InterPro"/>
</dbReference>
<dbReference type="SUPFAM" id="SSF56954">
    <property type="entry name" value="Outer membrane efflux proteins (OEP)"/>
    <property type="match status" value="1"/>
</dbReference>
<dbReference type="GO" id="GO:0009279">
    <property type="term" value="C:cell outer membrane"/>
    <property type="evidence" value="ECO:0007669"/>
    <property type="project" value="UniProtKB-SubCell"/>
</dbReference>
<feature type="chain" id="PRO_5035443761" evidence="9">
    <location>
        <begin position="26"/>
        <end position="457"/>
    </location>
</feature>
<evidence type="ECO:0000256" key="8">
    <source>
        <dbReference type="SAM" id="Coils"/>
    </source>
</evidence>
<evidence type="ECO:0000256" key="6">
    <source>
        <dbReference type="ARBA" id="ARBA00023136"/>
    </source>
</evidence>
<dbReference type="Gene3D" id="1.20.1600.10">
    <property type="entry name" value="Outer membrane efflux proteins (OEP)"/>
    <property type="match status" value="1"/>
</dbReference>
<dbReference type="RefSeq" id="WP_202688477.1">
    <property type="nucleotide sequence ID" value="NZ_JAESVN010000003.1"/>
</dbReference>
<keyword evidence="5" id="KW-0812">Transmembrane</keyword>
<evidence type="ECO:0000256" key="3">
    <source>
        <dbReference type="ARBA" id="ARBA00022448"/>
    </source>
</evidence>
<evidence type="ECO:0000313" key="11">
    <source>
        <dbReference type="Proteomes" id="UP000648908"/>
    </source>
</evidence>
<keyword evidence="9" id="KW-0732">Signal</keyword>
<keyword evidence="7" id="KW-0998">Cell outer membrane</keyword>
<dbReference type="NCBIfam" id="TIGR01844">
    <property type="entry name" value="type_I_sec_TolC"/>
    <property type="match status" value="1"/>
</dbReference>